<keyword evidence="2 6" id="KW-0963">Cytoplasm</keyword>
<protein>
    <recommendedName>
        <fullName evidence="6 7">Octanoyltransferase</fullName>
        <ecNumber evidence="6 7">2.3.1.181</ecNumber>
    </recommendedName>
    <alternativeName>
        <fullName evidence="6">Lipoate-protein ligase B</fullName>
    </alternativeName>
    <alternativeName>
        <fullName evidence="6">Lipoyl/octanoyl transferase</fullName>
    </alternativeName>
    <alternativeName>
        <fullName evidence="6">Octanoyl-[acyl-carrier-protein]-protein N-octanoyltransferase</fullName>
    </alternativeName>
</protein>
<dbReference type="EMBL" id="AWXV01000004">
    <property type="protein sequence ID" value="KIE63997.1"/>
    <property type="molecule type" value="Genomic_DNA"/>
</dbReference>
<dbReference type="UniPathway" id="UPA00538">
    <property type="reaction ID" value="UER00592"/>
</dbReference>
<gene>
    <name evidence="6" type="primary">lipB</name>
    <name evidence="12" type="ORF">P689_122166</name>
</gene>
<feature type="binding site" evidence="6 9">
    <location>
        <begin position="154"/>
        <end position="156"/>
    </location>
    <ligand>
        <name>substrate</name>
    </ligand>
</feature>
<dbReference type="GO" id="GO:0005737">
    <property type="term" value="C:cytoplasm"/>
    <property type="evidence" value="ECO:0007669"/>
    <property type="project" value="UniProtKB-SubCell"/>
</dbReference>
<evidence type="ECO:0000256" key="7">
    <source>
        <dbReference type="PIRNR" id="PIRNR016262"/>
    </source>
</evidence>
<dbReference type="PANTHER" id="PTHR10993">
    <property type="entry name" value="OCTANOYLTRANSFERASE"/>
    <property type="match status" value="1"/>
</dbReference>
<dbReference type="EC" id="2.3.1.181" evidence="6 7"/>
<feature type="active site" description="Acyl-thioester intermediate" evidence="6 8">
    <location>
        <position position="172"/>
    </location>
</feature>
<evidence type="ECO:0000256" key="1">
    <source>
        <dbReference type="ARBA" id="ARBA00004821"/>
    </source>
</evidence>
<dbReference type="PROSITE" id="PS51733">
    <property type="entry name" value="BPL_LPL_CATALYTIC"/>
    <property type="match status" value="1"/>
</dbReference>
<keyword evidence="4 6" id="KW-0012">Acyltransferase</keyword>
<proteinExistence type="inferred from homology"/>
<dbReference type="FunFam" id="3.30.930.10:FF:000020">
    <property type="entry name" value="Octanoyltransferase"/>
    <property type="match status" value="1"/>
</dbReference>
<evidence type="ECO:0000256" key="3">
    <source>
        <dbReference type="ARBA" id="ARBA00022679"/>
    </source>
</evidence>
<evidence type="ECO:0000256" key="4">
    <source>
        <dbReference type="ARBA" id="ARBA00023315"/>
    </source>
</evidence>
<keyword evidence="3 6" id="KW-0808">Transferase</keyword>
<feature type="binding site" evidence="6 9">
    <location>
        <begin position="141"/>
        <end position="143"/>
    </location>
    <ligand>
        <name>substrate</name>
    </ligand>
</feature>
<dbReference type="NCBIfam" id="TIGR00214">
    <property type="entry name" value="lipB"/>
    <property type="match status" value="1"/>
</dbReference>
<dbReference type="HAMAP" id="MF_00013">
    <property type="entry name" value="LipB"/>
    <property type="match status" value="1"/>
</dbReference>
<dbReference type="GO" id="GO:0009249">
    <property type="term" value="P:protein lipoylation"/>
    <property type="evidence" value="ECO:0007669"/>
    <property type="project" value="InterPro"/>
</dbReference>
<evidence type="ECO:0000256" key="5">
    <source>
        <dbReference type="ARBA" id="ARBA00024732"/>
    </source>
</evidence>
<feature type="domain" description="BPL/LPL catalytic" evidence="11">
    <location>
        <begin position="32"/>
        <end position="207"/>
    </location>
</feature>
<evidence type="ECO:0000313" key="13">
    <source>
        <dbReference type="Proteomes" id="UP000054529"/>
    </source>
</evidence>
<dbReference type="RefSeq" id="WP_039719778.1">
    <property type="nucleotide sequence ID" value="NZ_AWXV01000004.1"/>
</dbReference>
<dbReference type="PROSITE" id="PS01313">
    <property type="entry name" value="LIPB"/>
    <property type="match status" value="1"/>
</dbReference>
<dbReference type="PIRSF" id="PIRSF016262">
    <property type="entry name" value="LPLase"/>
    <property type="match status" value="1"/>
</dbReference>
<dbReference type="InterPro" id="IPR020605">
    <property type="entry name" value="Octanoyltransferase_CS"/>
</dbReference>
<evidence type="ECO:0000256" key="8">
    <source>
        <dbReference type="PIRSR" id="PIRSR016262-1"/>
    </source>
</evidence>
<dbReference type="InterPro" id="IPR004143">
    <property type="entry name" value="BPL_LPL_catalytic"/>
</dbReference>
<evidence type="ECO:0000256" key="6">
    <source>
        <dbReference type="HAMAP-Rule" id="MF_00013"/>
    </source>
</evidence>
<evidence type="ECO:0000259" key="11">
    <source>
        <dbReference type="PROSITE" id="PS51733"/>
    </source>
</evidence>
<dbReference type="Proteomes" id="UP000054529">
    <property type="component" value="Unassembled WGS sequence"/>
</dbReference>
<feature type="site" description="Lowers pKa of active site Cys" evidence="6 10">
    <location>
        <position position="138"/>
    </location>
</feature>
<dbReference type="PANTHER" id="PTHR10993:SF7">
    <property type="entry name" value="LIPOYLTRANSFERASE 2, MITOCHONDRIAL-RELATED"/>
    <property type="match status" value="1"/>
</dbReference>
<comment type="function">
    <text evidence="5 6 7">Catalyzes the transfer of endogenously produced octanoic acid from octanoyl-acyl-carrier-protein onto the lipoyl domains of lipoate-dependent enzymes. Lipoyl-ACP can also act as a substrate although octanoyl-ACP is likely to be the physiological substrate.</text>
</comment>
<dbReference type="SUPFAM" id="SSF55681">
    <property type="entry name" value="Class II aaRS and biotin synthetases"/>
    <property type="match status" value="1"/>
</dbReference>
<sequence length="207" mass="23594">MSYKKIVFHDLGMQDYRKIYKRMVDFTRSRDRFTTDEIWMVEHLPVFTLGKSSTRKDLKDIARTDIPIVQSDRGGKITYHGPGQQIVYVLLNLGRRSTTARNLVDVLEKIVIGSLKEIGISSHNDEKYRGVYTDDGQKICSLGLKISRGCSLHGLSINVNMDLSPFTYISPCGLSNVRMTQVSNFVPDVQMQSVKSLLLKHFYLLSK</sequence>
<dbReference type="NCBIfam" id="NF010922">
    <property type="entry name" value="PRK14342.1"/>
    <property type="match status" value="1"/>
</dbReference>
<dbReference type="PATRIC" id="fig|1401651.3.peg.431"/>
<dbReference type="HOGENOM" id="CLU_035168_3_1_6"/>
<dbReference type="InterPro" id="IPR045864">
    <property type="entry name" value="aa-tRNA-synth_II/BPL/LPL"/>
</dbReference>
<reference evidence="12 13" key="1">
    <citation type="journal article" date="2014" name="G3 (Bethesda)">
        <title>Genome sequence of Candidatus Riesia pediculischaeffi, endosymbiont of chimpanzee lice, and genomic comparison of recently acquired endosymbionts from human and chimpanzee lice.</title>
        <authorList>
            <person name="Boyd B.M."/>
            <person name="Allen J.M."/>
            <person name="de Crecy-Lagard V."/>
            <person name="Reed D.L."/>
        </authorList>
    </citation>
    <scope>NUCLEOTIDE SEQUENCE [LARGE SCALE GENOMIC DNA]</scope>
    <source>
        <strain evidence="12 13">PTSU</strain>
    </source>
</reference>
<evidence type="ECO:0000256" key="2">
    <source>
        <dbReference type="ARBA" id="ARBA00022490"/>
    </source>
</evidence>
<dbReference type="Pfam" id="PF21948">
    <property type="entry name" value="LplA-B_cat"/>
    <property type="match status" value="1"/>
</dbReference>
<comment type="subcellular location">
    <subcellularLocation>
        <location evidence="6">Cytoplasm</location>
    </subcellularLocation>
</comment>
<comment type="miscellaneous">
    <text evidence="6">In the reaction, the free carboxyl group of octanoic acid is attached via an amide linkage to the epsilon-amino group of a specific lysine residue of lipoyl domains of lipoate-dependent enzymes.</text>
</comment>
<evidence type="ECO:0000313" key="12">
    <source>
        <dbReference type="EMBL" id="KIE63997.1"/>
    </source>
</evidence>
<comment type="pathway">
    <text evidence="1 6 7">Protein modification; protein lipoylation via endogenous pathway; protein N(6)-(lipoyl)lysine from octanoyl-[acyl-carrier-protein]: step 1/2.</text>
</comment>
<dbReference type="OrthoDB" id="9787061at2"/>
<dbReference type="Gene3D" id="3.30.930.10">
    <property type="entry name" value="Bira Bifunctional Protein, Domain 2"/>
    <property type="match status" value="1"/>
</dbReference>
<dbReference type="GO" id="GO:0033819">
    <property type="term" value="F:lipoyl(octanoyl) transferase activity"/>
    <property type="evidence" value="ECO:0007669"/>
    <property type="project" value="UniProtKB-EC"/>
</dbReference>
<comment type="caution">
    <text evidence="12">The sequence shown here is derived from an EMBL/GenBank/DDBJ whole genome shotgun (WGS) entry which is preliminary data.</text>
</comment>
<dbReference type="AlphaFoldDB" id="A0A0C1S0B3"/>
<accession>A0A0C1S0B3</accession>
<evidence type="ECO:0000256" key="9">
    <source>
        <dbReference type="PIRSR" id="PIRSR016262-2"/>
    </source>
</evidence>
<organism evidence="12 13">
    <name type="scientific">Candidatus Riesia pediculischaeffi PTSU</name>
    <dbReference type="NCBI Taxonomy" id="1401651"/>
    <lineage>
        <taxon>Bacteria</taxon>
        <taxon>Pseudomonadati</taxon>
        <taxon>Pseudomonadota</taxon>
        <taxon>Gammaproteobacteria</taxon>
        <taxon>Enterobacterales</taxon>
        <taxon>Enterobacteriaceae</taxon>
        <taxon>Candidatus Riesia</taxon>
    </lineage>
</organism>
<dbReference type="InterPro" id="IPR000544">
    <property type="entry name" value="Octanoyltransferase"/>
</dbReference>
<feature type="binding site" evidence="6 9">
    <location>
        <begin position="73"/>
        <end position="80"/>
    </location>
    <ligand>
        <name>substrate</name>
    </ligand>
</feature>
<comment type="catalytic activity">
    <reaction evidence="6 7">
        <text>octanoyl-[ACP] + L-lysyl-[protein] = N(6)-octanoyl-L-lysyl-[protein] + holo-[ACP] + H(+)</text>
        <dbReference type="Rhea" id="RHEA:17665"/>
        <dbReference type="Rhea" id="RHEA-COMP:9636"/>
        <dbReference type="Rhea" id="RHEA-COMP:9685"/>
        <dbReference type="Rhea" id="RHEA-COMP:9752"/>
        <dbReference type="Rhea" id="RHEA-COMP:9928"/>
        <dbReference type="ChEBI" id="CHEBI:15378"/>
        <dbReference type="ChEBI" id="CHEBI:29969"/>
        <dbReference type="ChEBI" id="CHEBI:64479"/>
        <dbReference type="ChEBI" id="CHEBI:78463"/>
        <dbReference type="ChEBI" id="CHEBI:78809"/>
        <dbReference type="EC" id="2.3.1.181"/>
    </reaction>
</comment>
<name>A0A0C1S0B3_9ENTR</name>
<comment type="similarity">
    <text evidence="6 7">Belongs to the LipB family.</text>
</comment>
<dbReference type="CDD" id="cd16444">
    <property type="entry name" value="LipB"/>
    <property type="match status" value="1"/>
</dbReference>
<evidence type="ECO:0000256" key="10">
    <source>
        <dbReference type="PIRSR" id="PIRSR016262-3"/>
    </source>
</evidence>